<reference evidence="3 4" key="1">
    <citation type="journal article" date="2024" name="J Genomics">
        <title>Draft genome sequencing and assembly of Favolaschia claudopus CIRM-BRFM 2984 isolated from oak limbs.</title>
        <authorList>
            <person name="Navarro D."/>
            <person name="Drula E."/>
            <person name="Chaduli D."/>
            <person name="Cazenave R."/>
            <person name="Ahrendt S."/>
            <person name="Wang J."/>
            <person name="Lipzen A."/>
            <person name="Daum C."/>
            <person name="Barry K."/>
            <person name="Grigoriev I.V."/>
            <person name="Favel A."/>
            <person name="Rosso M.N."/>
            <person name="Martin F."/>
        </authorList>
    </citation>
    <scope>NUCLEOTIDE SEQUENCE [LARGE SCALE GENOMIC DNA]</scope>
    <source>
        <strain evidence="3 4">CIRM-BRFM 2984</strain>
    </source>
</reference>
<feature type="compositionally biased region" description="Basic and acidic residues" evidence="1">
    <location>
        <begin position="175"/>
        <end position="187"/>
    </location>
</feature>
<dbReference type="InterPro" id="IPR011047">
    <property type="entry name" value="Quinoprotein_ADH-like_sf"/>
</dbReference>
<evidence type="ECO:0000313" key="4">
    <source>
        <dbReference type="Proteomes" id="UP001362999"/>
    </source>
</evidence>
<protein>
    <submittedName>
        <fullName evidence="3">F-box domain-containing protein</fullName>
    </submittedName>
</protein>
<dbReference type="Gene3D" id="1.20.1280.50">
    <property type="match status" value="1"/>
</dbReference>
<proteinExistence type="predicted"/>
<dbReference type="SUPFAM" id="SSF81383">
    <property type="entry name" value="F-box domain"/>
    <property type="match status" value="1"/>
</dbReference>
<dbReference type="InterPro" id="IPR001810">
    <property type="entry name" value="F-box_dom"/>
</dbReference>
<gene>
    <name evidence="3" type="ORF">R3P38DRAFT_2820136</name>
</gene>
<name>A0AAW0EG11_9AGAR</name>
<dbReference type="EMBL" id="JAWWNJ010000001">
    <property type="protein sequence ID" value="KAK7063753.1"/>
    <property type="molecule type" value="Genomic_DNA"/>
</dbReference>
<dbReference type="Proteomes" id="UP001362999">
    <property type="component" value="Unassembled WGS sequence"/>
</dbReference>
<dbReference type="Pfam" id="PF12937">
    <property type="entry name" value="F-box-like"/>
    <property type="match status" value="1"/>
</dbReference>
<comment type="caution">
    <text evidence="3">The sequence shown here is derived from an EMBL/GenBank/DDBJ whole genome shotgun (WGS) entry which is preliminary data.</text>
</comment>
<feature type="domain" description="F-box" evidence="2">
    <location>
        <begin position="1"/>
        <end position="46"/>
    </location>
</feature>
<evidence type="ECO:0000256" key="1">
    <source>
        <dbReference type="SAM" id="MobiDB-lite"/>
    </source>
</evidence>
<dbReference type="CDD" id="cd09917">
    <property type="entry name" value="F-box_SF"/>
    <property type="match status" value="1"/>
</dbReference>
<keyword evidence="4" id="KW-1185">Reference proteome</keyword>
<sequence>MLHLPAELVIAILRYIPLSTLTSLPSVSREWQSFCQVNESNLYHNAAILHGFVSSSVVYSELATTLSRRALAGVSGWKSFCYAQICIEKSWRGDEPSSVTLHHSAGDRVHRIKVDEERGFLIVTSRRGGISVIDLYSDNELWSLPNDYVHPYAHCEYGAGYLIFDRGGPHGEKEVWRHSADVEDDPSRPTFAAPDDSQLNAGSQAETTHGPPSRGHFRPWAVLRPPALTRAFRFVHPSLIAATRDSLFIWDIPTGELIQIIRDTQISPEGLGSEEDLGEINYVEISAQHAFVCGGNTLRAFSRATGRCVLDVPSSQVSYGKNAFFLCADGSHEGLGLSSAILKPQPVEHGLASLPTDRKRLIDEFVAVHVSACGSHLVAVLASSRLVIIPFFQRVIAGNVSMWDIALDIQVGSPMSVARYLAFENGRVALATGTGLFIISLDWESTLEESESPHISIRRAAWFNVPVSLSCITCLQMTRTGIYLNWAGGWDNEEEERRRHFEAEDLVPELGFETLFNLSLSDKQRVINMPNGDQVVQLFEPGESGRQTSSKLFSIDLTPLEY</sequence>
<feature type="compositionally biased region" description="Polar residues" evidence="1">
    <location>
        <begin position="197"/>
        <end position="207"/>
    </location>
</feature>
<evidence type="ECO:0000259" key="2">
    <source>
        <dbReference type="PROSITE" id="PS50181"/>
    </source>
</evidence>
<dbReference type="PROSITE" id="PS50181">
    <property type="entry name" value="FBOX"/>
    <property type="match status" value="1"/>
</dbReference>
<dbReference type="AlphaFoldDB" id="A0AAW0EG11"/>
<evidence type="ECO:0000313" key="3">
    <source>
        <dbReference type="EMBL" id="KAK7063753.1"/>
    </source>
</evidence>
<organism evidence="3 4">
    <name type="scientific">Favolaschia claudopus</name>
    <dbReference type="NCBI Taxonomy" id="2862362"/>
    <lineage>
        <taxon>Eukaryota</taxon>
        <taxon>Fungi</taxon>
        <taxon>Dikarya</taxon>
        <taxon>Basidiomycota</taxon>
        <taxon>Agaricomycotina</taxon>
        <taxon>Agaricomycetes</taxon>
        <taxon>Agaricomycetidae</taxon>
        <taxon>Agaricales</taxon>
        <taxon>Marasmiineae</taxon>
        <taxon>Mycenaceae</taxon>
        <taxon>Favolaschia</taxon>
    </lineage>
</organism>
<feature type="region of interest" description="Disordered" evidence="1">
    <location>
        <begin position="175"/>
        <end position="218"/>
    </location>
</feature>
<accession>A0AAW0EG11</accession>
<dbReference type="SUPFAM" id="SSF50998">
    <property type="entry name" value="Quinoprotein alcohol dehydrogenase-like"/>
    <property type="match status" value="1"/>
</dbReference>
<dbReference type="InterPro" id="IPR036047">
    <property type="entry name" value="F-box-like_dom_sf"/>
</dbReference>